<dbReference type="GO" id="GO:0019843">
    <property type="term" value="F:rRNA binding"/>
    <property type="evidence" value="ECO:0007669"/>
    <property type="project" value="UniProtKB-UniRule"/>
</dbReference>
<sequence>MEKTKAYDIIIKPVLTEKTYTMMQEGKYTFKVAPDSTKPEIKEAIEILFNVKVEKVTVMNVKAKPKRLGKSEGYRSGWKKAIVKLSEGYVIKELQGNL</sequence>
<dbReference type="InterPro" id="IPR001014">
    <property type="entry name" value="Ribosomal_uL23_CS"/>
</dbReference>
<dbReference type="Proteomes" id="UP000245921">
    <property type="component" value="Unassembled WGS sequence"/>
</dbReference>
<keyword evidence="2 6" id="KW-0699">rRNA-binding</keyword>
<reference evidence="8 9" key="1">
    <citation type="submission" date="2018-05" db="EMBL/GenBank/DDBJ databases">
        <title>Genomic Encyclopedia of Type Strains, Phase IV (KMG-IV): sequencing the most valuable type-strain genomes for metagenomic binning, comparative biology and taxonomic classification.</title>
        <authorList>
            <person name="Goeker M."/>
        </authorList>
    </citation>
    <scope>NUCLEOTIDE SEQUENCE [LARGE SCALE GENOMIC DNA]</scope>
    <source>
        <strain evidence="8 9">DSM 24906</strain>
    </source>
</reference>
<dbReference type="HAMAP" id="MF_01369_B">
    <property type="entry name" value="Ribosomal_uL23_B"/>
    <property type="match status" value="1"/>
</dbReference>
<gene>
    <name evidence="6" type="primary">rplW</name>
    <name evidence="8" type="ORF">C7380_11275</name>
</gene>
<dbReference type="GO" id="GO:0006412">
    <property type="term" value="P:translation"/>
    <property type="evidence" value="ECO:0007669"/>
    <property type="project" value="UniProtKB-UniRule"/>
</dbReference>
<name>A0AA45C660_9BACT</name>
<evidence type="ECO:0000313" key="9">
    <source>
        <dbReference type="Proteomes" id="UP000245921"/>
    </source>
</evidence>
<evidence type="ECO:0000256" key="1">
    <source>
        <dbReference type="ARBA" id="ARBA00006700"/>
    </source>
</evidence>
<dbReference type="InterPro" id="IPR012678">
    <property type="entry name" value="Ribosomal_uL23/eL15/eS24_sf"/>
</dbReference>
<dbReference type="GO" id="GO:0003735">
    <property type="term" value="F:structural constituent of ribosome"/>
    <property type="evidence" value="ECO:0007669"/>
    <property type="project" value="InterPro"/>
</dbReference>
<dbReference type="SUPFAM" id="SSF54189">
    <property type="entry name" value="Ribosomal proteins S24e, L23 and L15e"/>
    <property type="match status" value="1"/>
</dbReference>
<keyword evidence="4 6" id="KW-0689">Ribosomal protein</keyword>
<evidence type="ECO:0000256" key="2">
    <source>
        <dbReference type="ARBA" id="ARBA00022730"/>
    </source>
</evidence>
<dbReference type="Pfam" id="PF00276">
    <property type="entry name" value="Ribosomal_L23"/>
    <property type="match status" value="1"/>
</dbReference>
<comment type="subunit">
    <text evidence="6">Part of the 50S ribosomal subunit. Contacts protein L29, and trigger factor when it is bound to the ribosome.</text>
</comment>
<dbReference type="PROSITE" id="PS00050">
    <property type="entry name" value="RIBOSOMAL_L23"/>
    <property type="match status" value="1"/>
</dbReference>
<protein>
    <recommendedName>
        <fullName evidence="6">Large ribosomal subunit protein uL23</fullName>
    </recommendedName>
</protein>
<dbReference type="GO" id="GO:1990904">
    <property type="term" value="C:ribonucleoprotein complex"/>
    <property type="evidence" value="ECO:0007669"/>
    <property type="project" value="UniProtKB-KW"/>
</dbReference>
<dbReference type="FunFam" id="3.30.70.330:FF:000001">
    <property type="entry name" value="50S ribosomal protein L23"/>
    <property type="match status" value="1"/>
</dbReference>
<dbReference type="NCBIfam" id="NF004363">
    <property type="entry name" value="PRK05738.2-4"/>
    <property type="match status" value="1"/>
</dbReference>
<comment type="function">
    <text evidence="6">One of the early assembly proteins it binds 23S rRNA. One of the proteins that surrounds the polypeptide exit tunnel on the outside of the ribosome. Forms the main docking site for trigger factor binding to the ribosome.</text>
</comment>
<organism evidence="8 9">
    <name type="scientific">Oceanotoga teriensis</name>
    <dbReference type="NCBI Taxonomy" id="515440"/>
    <lineage>
        <taxon>Bacteria</taxon>
        <taxon>Thermotogati</taxon>
        <taxon>Thermotogota</taxon>
        <taxon>Thermotogae</taxon>
        <taxon>Petrotogales</taxon>
        <taxon>Petrotogaceae</taxon>
        <taxon>Oceanotoga</taxon>
    </lineage>
</organism>
<evidence type="ECO:0000256" key="4">
    <source>
        <dbReference type="ARBA" id="ARBA00022980"/>
    </source>
</evidence>
<dbReference type="NCBIfam" id="NF004359">
    <property type="entry name" value="PRK05738.1-3"/>
    <property type="match status" value="1"/>
</dbReference>
<evidence type="ECO:0000313" key="8">
    <source>
        <dbReference type="EMBL" id="PWJ90605.1"/>
    </source>
</evidence>
<dbReference type="PANTHER" id="PTHR11620">
    <property type="entry name" value="60S RIBOSOMAL PROTEIN L23A"/>
    <property type="match status" value="1"/>
</dbReference>
<comment type="similarity">
    <text evidence="1 6 7">Belongs to the universal ribosomal protein uL23 family.</text>
</comment>
<comment type="caution">
    <text evidence="8">The sequence shown here is derived from an EMBL/GenBank/DDBJ whole genome shotgun (WGS) entry which is preliminary data.</text>
</comment>
<dbReference type="NCBIfam" id="NF004366">
    <property type="entry name" value="PRK05738.3-2"/>
    <property type="match status" value="1"/>
</dbReference>
<keyword evidence="3 6" id="KW-0694">RNA-binding</keyword>
<dbReference type="EMBL" id="QGGI01000012">
    <property type="protein sequence ID" value="PWJ90605.1"/>
    <property type="molecule type" value="Genomic_DNA"/>
</dbReference>
<dbReference type="InterPro" id="IPR012677">
    <property type="entry name" value="Nucleotide-bd_a/b_plait_sf"/>
</dbReference>
<evidence type="ECO:0000256" key="7">
    <source>
        <dbReference type="RuleBase" id="RU003934"/>
    </source>
</evidence>
<evidence type="ECO:0000256" key="3">
    <source>
        <dbReference type="ARBA" id="ARBA00022884"/>
    </source>
</evidence>
<dbReference type="GO" id="GO:0005840">
    <property type="term" value="C:ribosome"/>
    <property type="evidence" value="ECO:0007669"/>
    <property type="project" value="UniProtKB-KW"/>
</dbReference>
<accession>A0AA45C660</accession>
<keyword evidence="9" id="KW-1185">Reference proteome</keyword>
<evidence type="ECO:0000256" key="5">
    <source>
        <dbReference type="ARBA" id="ARBA00023274"/>
    </source>
</evidence>
<proteinExistence type="inferred from homology"/>
<evidence type="ECO:0000256" key="6">
    <source>
        <dbReference type="HAMAP-Rule" id="MF_01369"/>
    </source>
</evidence>
<dbReference type="AlphaFoldDB" id="A0AA45C660"/>
<dbReference type="Gene3D" id="3.30.70.330">
    <property type="match status" value="1"/>
</dbReference>
<dbReference type="InterPro" id="IPR013025">
    <property type="entry name" value="Ribosomal_uL23-like"/>
</dbReference>
<keyword evidence="5 6" id="KW-0687">Ribonucleoprotein</keyword>